<feature type="transmembrane region" description="Helical" evidence="9">
    <location>
        <begin position="260"/>
        <end position="278"/>
    </location>
</feature>
<keyword evidence="11" id="KW-1185">Reference proteome</keyword>
<evidence type="ECO:0000256" key="5">
    <source>
        <dbReference type="ARBA" id="ARBA00022683"/>
    </source>
</evidence>
<dbReference type="RefSeq" id="WP_307122006.1">
    <property type="nucleotide sequence ID" value="NZ_JAUSTM010000012.1"/>
</dbReference>
<keyword evidence="2" id="KW-0813">Transport</keyword>
<dbReference type="Proteomes" id="UP001223079">
    <property type="component" value="Unassembled WGS sequence"/>
</dbReference>
<evidence type="ECO:0000256" key="4">
    <source>
        <dbReference type="ARBA" id="ARBA00022597"/>
    </source>
</evidence>
<evidence type="ECO:0000256" key="9">
    <source>
        <dbReference type="SAM" id="Phobius"/>
    </source>
</evidence>
<dbReference type="Pfam" id="PF03609">
    <property type="entry name" value="EII-Sor"/>
    <property type="match status" value="1"/>
</dbReference>
<name>A0ABT9YSX8_9STRE</name>
<keyword evidence="6 9" id="KW-0812">Transmembrane</keyword>
<keyword evidence="8 9" id="KW-0472">Membrane</keyword>
<evidence type="ECO:0000313" key="11">
    <source>
        <dbReference type="Proteomes" id="UP001223079"/>
    </source>
</evidence>
<evidence type="ECO:0000256" key="3">
    <source>
        <dbReference type="ARBA" id="ARBA00022475"/>
    </source>
</evidence>
<evidence type="ECO:0000313" key="10">
    <source>
        <dbReference type="EMBL" id="MDQ0222829.1"/>
    </source>
</evidence>
<dbReference type="PROSITE" id="PS51106">
    <property type="entry name" value="PTS_EIIC_TYPE_4"/>
    <property type="match status" value="1"/>
</dbReference>
<keyword evidence="4" id="KW-0762">Sugar transport</keyword>
<feature type="transmembrane region" description="Helical" evidence="9">
    <location>
        <begin position="178"/>
        <end position="201"/>
    </location>
</feature>
<evidence type="ECO:0000256" key="2">
    <source>
        <dbReference type="ARBA" id="ARBA00022448"/>
    </source>
</evidence>
<feature type="transmembrane region" description="Helical" evidence="9">
    <location>
        <begin position="33"/>
        <end position="59"/>
    </location>
</feature>
<accession>A0ABT9YSX8</accession>
<keyword evidence="7 9" id="KW-1133">Transmembrane helix</keyword>
<feature type="transmembrane region" description="Helical" evidence="9">
    <location>
        <begin position="140"/>
        <end position="166"/>
    </location>
</feature>
<dbReference type="InterPro" id="IPR004700">
    <property type="entry name" value="PTS_IIC_man"/>
</dbReference>
<sequence length="303" mass="32060">MIQWWQILLLTLYSAYQICDELTIVSSAGSPVFAGFISGLIMGDMGTGLAIGASLQLMVLGVGTFGGASRIDATSGAVLATAFSVAQGIDPELAVTTIAVPVAALLVYTDILGRMTTTYFAHRVDAAVERFDYKGIERNYLLGAIPWALSRALPVFLALALGGGFVQTVVDWIASVQWFANGLTLAGRMLPGLGFAILLHYLPVKRNLHYLAAGFGITAMLTVIYSNIQTLGGTVASYLAPINELLPEDGALAFSNNFKGLPMIGIAIIGALLAVLHYKNSQRTVVAPTTSNVESGEIEDDEI</sequence>
<keyword evidence="5" id="KW-0598">Phosphotransferase system</keyword>
<evidence type="ECO:0000256" key="6">
    <source>
        <dbReference type="ARBA" id="ARBA00022692"/>
    </source>
</evidence>
<proteinExistence type="predicted"/>
<dbReference type="InterPro" id="IPR050303">
    <property type="entry name" value="GatZ_KbaZ_carbometab"/>
</dbReference>
<dbReference type="PANTHER" id="PTHR32502">
    <property type="entry name" value="N-ACETYLGALACTOSAMINE PERMEASE II COMPONENT-RELATED"/>
    <property type="match status" value="1"/>
</dbReference>
<gene>
    <name evidence="10" type="ORF">J2S23_001387</name>
</gene>
<comment type="subcellular location">
    <subcellularLocation>
        <location evidence="1">Cell membrane</location>
        <topology evidence="1">Multi-pass membrane protein</topology>
    </subcellularLocation>
</comment>
<organism evidence="10 11">
    <name type="scientific">Streptococcus moroccensis</name>
    <dbReference type="NCBI Taxonomy" id="1451356"/>
    <lineage>
        <taxon>Bacteria</taxon>
        <taxon>Bacillati</taxon>
        <taxon>Bacillota</taxon>
        <taxon>Bacilli</taxon>
        <taxon>Lactobacillales</taxon>
        <taxon>Streptococcaceae</taxon>
        <taxon>Streptococcus</taxon>
    </lineage>
</organism>
<keyword evidence="3" id="KW-1003">Cell membrane</keyword>
<evidence type="ECO:0000256" key="1">
    <source>
        <dbReference type="ARBA" id="ARBA00004651"/>
    </source>
</evidence>
<protein>
    <submittedName>
        <fullName evidence="10">PTS system mannose-specific IIC component</fullName>
    </submittedName>
</protein>
<dbReference type="EMBL" id="JAUSTM010000012">
    <property type="protein sequence ID" value="MDQ0222829.1"/>
    <property type="molecule type" value="Genomic_DNA"/>
</dbReference>
<evidence type="ECO:0000256" key="8">
    <source>
        <dbReference type="ARBA" id="ARBA00023136"/>
    </source>
</evidence>
<comment type="caution">
    <text evidence="10">The sequence shown here is derived from an EMBL/GenBank/DDBJ whole genome shotgun (WGS) entry which is preliminary data.</text>
</comment>
<reference evidence="10 11" key="1">
    <citation type="submission" date="2023-07" db="EMBL/GenBank/DDBJ databases">
        <title>Genomic Encyclopedia of Type Strains, Phase IV (KMG-IV): sequencing the most valuable type-strain genomes for metagenomic binning, comparative biology and taxonomic classification.</title>
        <authorList>
            <person name="Goeker M."/>
        </authorList>
    </citation>
    <scope>NUCLEOTIDE SEQUENCE [LARGE SCALE GENOMIC DNA]</scope>
    <source>
        <strain evidence="10 11">DSM 105143</strain>
    </source>
</reference>
<evidence type="ECO:0000256" key="7">
    <source>
        <dbReference type="ARBA" id="ARBA00022989"/>
    </source>
</evidence>
<feature type="transmembrane region" description="Helical" evidence="9">
    <location>
        <begin position="208"/>
        <end position="228"/>
    </location>
</feature>
<dbReference type="PANTHER" id="PTHR32502:SF28">
    <property type="entry name" value="PHOSPHOTRANSFERASE SYSTEM SUGAR-SPECIFIC EIIC COMPONENT"/>
    <property type="match status" value="1"/>
</dbReference>